<organism evidence="2 3">
    <name type="scientific">Desulfomonile tiedjei (strain ATCC 49306 / DSM 6799 / DCB-1)</name>
    <dbReference type="NCBI Taxonomy" id="706587"/>
    <lineage>
        <taxon>Bacteria</taxon>
        <taxon>Pseudomonadati</taxon>
        <taxon>Thermodesulfobacteriota</taxon>
        <taxon>Desulfomonilia</taxon>
        <taxon>Desulfomonilales</taxon>
        <taxon>Desulfomonilaceae</taxon>
        <taxon>Desulfomonile</taxon>
    </lineage>
</organism>
<dbReference type="Proteomes" id="UP000006055">
    <property type="component" value="Chromosome"/>
</dbReference>
<dbReference type="Pfam" id="PF00027">
    <property type="entry name" value="cNMP_binding"/>
    <property type="match status" value="1"/>
</dbReference>
<dbReference type="SMART" id="SM00100">
    <property type="entry name" value="cNMP"/>
    <property type="match status" value="1"/>
</dbReference>
<gene>
    <name evidence="2" type="ordered locus">Desti_1122</name>
</gene>
<feature type="domain" description="Cyclic nucleotide-binding" evidence="1">
    <location>
        <begin position="8"/>
        <end position="126"/>
    </location>
</feature>
<dbReference type="KEGG" id="dti:Desti_1122"/>
<sequence>MIIQNHELFRELSQETIFEISKVMVEQRFNKGAIVYTQKDRALYFYILGEGNVRLTMAEQAEIDYSVTRTGEVFGWSSMVGRRYYTANAECLQPSKVYMIDKEKLITIFQKNPRDGMKFYERLAAAVVQRLVDNYNAFITGGTLQGVTYGSGQVMGAGEE</sequence>
<dbReference type="AlphaFoldDB" id="I4C2P5"/>
<dbReference type="Gene3D" id="2.60.120.10">
    <property type="entry name" value="Jelly Rolls"/>
    <property type="match status" value="1"/>
</dbReference>
<dbReference type="CDD" id="cd00038">
    <property type="entry name" value="CAP_ED"/>
    <property type="match status" value="1"/>
</dbReference>
<keyword evidence="3" id="KW-1185">Reference proteome</keyword>
<dbReference type="InterPro" id="IPR000595">
    <property type="entry name" value="cNMP-bd_dom"/>
</dbReference>
<dbReference type="EMBL" id="CP003360">
    <property type="protein sequence ID" value="AFM23836.1"/>
    <property type="molecule type" value="Genomic_DNA"/>
</dbReference>
<dbReference type="OrthoDB" id="5510626at2"/>
<evidence type="ECO:0000313" key="3">
    <source>
        <dbReference type="Proteomes" id="UP000006055"/>
    </source>
</evidence>
<dbReference type="SUPFAM" id="SSF51206">
    <property type="entry name" value="cAMP-binding domain-like"/>
    <property type="match status" value="1"/>
</dbReference>
<evidence type="ECO:0000259" key="1">
    <source>
        <dbReference type="PROSITE" id="PS50042"/>
    </source>
</evidence>
<dbReference type="RefSeq" id="WP_014808989.1">
    <property type="nucleotide sequence ID" value="NC_018025.1"/>
</dbReference>
<accession>I4C2P5</accession>
<reference evidence="3" key="1">
    <citation type="submission" date="2012-06" db="EMBL/GenBank/DDBJ databases">
        <title>Complete sequence of chromosome of Desulfomonile tiedjei DSM 6799.</title>
        <authorList>
            <person name="Lucas S."/>
            <person name="Copeland A."/>
            <person name="Lapidus A."/>
            <person name="Glavina del Rio T."/>
            <person name="Dalin E."/>
            <person name="Tice H."/>
            <person name="Bruce D."/>
            <person name="Goodwin L."/>
            <person name="Pitluck S."/>
            <person name="Peters L."/>
            <person name="Ovchinnikova G."/>
            <person name="Zeytun A."/>
            <person name="Lu M."/>
            <person name="Kyrpides N."/>
            <person name="Mavromatis K."/>
            <person name="Ivanova N."/>
            <person name="Brettin T."/>
            <person name="Detter J.C."/>
            <person name="Han C."/>
            <person name="Larimer F."/>
            <person name="Land M."/>
            <person name="Hauser L."/>
            <person name="Markowitz V."/>
            <person name="Cheng J.-F."/>
            <person name="Hugenholtz P."/>
            <person name="Woyke T."/>
            <person name="Wu D."/>
            <person name="Spring S."/>
            <person name="Schroeder M."/>
            <person name="Brambilla E."/>
            <person name="Klenk H.-P."/>
            <person name="Eisen J.A."/>
        </authorList>
    </citation>
    <scope>NUCLEOTIDE SEQUENCE [LARGE SCALE GENOMIC DNA]</scope>
    <source>
        <strain evidence="3">ATCC 49306 / DSM 6799 / DCB-1</strain>
    </source>
</reference>
<dbReference type="eggNOG" id="COG0664">
    <property type="taxonomic scope" value="Bacteria"/>
</dbReference>
<dbReference type="PROSITE" id="PS50042">
    <property type="entry name" value="CNMP_BINDING_3"/>
    <property type="match status" value="1"/>
</dbReference>
<proteinExistence type="predicted"/>
<protein>
    <submittedName>
        <fullName evidence="2">Cyclic nucleotide-binding protein</fullName>
    </submittedName>
</protein>
<name>I4C2P5_DESTA</name>
<dbReference type="HOGENOM" id="CLU_075053_15_2_7"/>
<evidence type="ECO:0000313" key="2">
    <source>
        <dbReference type="EMBL" id="AFM23836.1"/>
    </source>
</evidence>
<dbReference type="STRING" id="706587.Desti_1122"/>
<dbReference type="InterPro" id="IPR018490">
    <property type="entry name" value="cNMP-bd_dom_sf"/>
</dbReference>
<dbReference type="InterPro" id="IPR014710">
    <property type="entry name" value="RmlC-like_jellyroll"/>
</dbReference>